<name>A0A839JZN7_9FIRM</name>
<accession>A0A839JZN7</accession>
<keyword evidence="1" id="KW-1133">Transmembrane helix</keyword>
<feature type="transmembrane region" description="Helical" evidence="1">
    <location>
        <begin position="196"/>
        <end position="213"/>
    </location>
</feature>
<sequence length="349" mass="41302">MSLNYEAASKYILQDKLIVKETQSEYIVKSPRGVVLLNRLQYEILMRFSETPITLNDIYMQYNNLPSDKLKNLLDKFIFEKLILDTRTNRLQKKTIGYYFRMLTRIELPSRRLIVIIKKCLASRNMTWKVVSSLICISLSIYCNIRLIPYTGFSWNQVERWFGFLLIGIAIAFYHEVWMAAFIIRYGGEHTIKFKLRILLGVFISVVVGWEYLLTIEKKKTLRTFLLVDLFTIALCSKFAIIGFLFMCLSMKSLAYMFCTFSIIGYSYMLINLWPFLLKGDGYNMFCIYNNVARLRNYFLRLIYSVVCRKPIDFIPKGKLLLYLLWGFMFALSLVFIEYAFYHGLRLRI</sequence>
<protein>
    <submittedName>
        <fullName evidence="2">Uncharacterized protein</fullName>
    </submittedName>
</protein>
<dbReference type="Proteomes" id="UP000574276">
    <property type="component" value="Unassembled WGS sequence"/>
</dbReference>
<organism evidence="2 3">
    <name type="scientific">Variimorphobacter saccharofermentans</name>
    <dbReference type="NCBI Taxonomy" id="2755051"/>
    <lineage>
        <taxon>Bacteria</taxon>
        <taxon>Bacillati</taxon>
        <taxon>Bacillota</taxon>
        <taxon>Clostridia</taxon>
        <taxon>Lachnospirales</taxon>
        <taxon>Lachnospiraceae</taxon>
        <taxon>Variimorphobacter</taxon>
    </lineage>
</organism>
<keyword evidence="1" id="KW-0812">Transmembrane</keyword>
<keyword evidence="1" id="KW-0472">Membrane</keyword>
<feature type="transmembrane region" description="Helical" evidence="1">
    <location>
        <begin position="161"/>
        <end position="184"/>
    </location>
</feature>
<evidence type="ECO:0000256" key="1">
    <source>
        <dbReference type="SAM" id="Phobius"/>
    </source>
</evidence>
<feature type="transmembrane region" description="Helical" evidence="1">
    <location>
        <begin position="128"/>
        <end position="149"/>
    </location>
</feature>
<keyword evidence="3" id="KW-1185">Reference proteome</keyword>
<gene>
    <name evidence="2" type="ORF">H0486_08275</name>
</gene>
<evidence type="ECO:0000313" key="2">
    <source>
        <dbReference type="EMBL" id="MBB2182870.1"/>
    </source>
</evidence>
<proteinExistence type="predicted"/>
<feature type="transmembrane region" description="Helical" evidence="1">
    <location>
        <begin position="320"/>
        <end position="342"/>
    </location>
</feature>
<comment type="caution">
    <text evidence="2">The sequence shown here is derived from an EMBL/GenBank/DDBJ whole genome shotgun (WGS) entry which is preliminary data.</text>
</comment>
<dbReference type="RefSeq" id="WP_228352559.1">
    <property type="nucleotide sequence ID" value="NZ_JACEGA010000001.1"/>
</dbReference>
<dbReference type="EMBL" id="JACEGA010000001">
    <property type="protein sequence ID" value="MBB2182870.1"/>
    <property type="molecule type" value="Genomic_DNA"/>
</dbReference>
<evidence type="ECO:0000313" key="3">
    <source>
        <dbReference type="Proteomes" id="UP000574276"/>
    </source>
</evidence>
<reference evidence="2 3" key="1">
    <citation type="submission" date="2020-07" db="EMBL/GenBank/DDBJ databases">
        <title>Characterization and genome sequencing of isolate MD1, a novel member within the family Lachnospiraceae.</title>
        <authorList>
            <person name="Rettenmaier R."/>
            <person name="Di Bello L."/>
            <person name="Zinser C."/>
            <person name="Scheitz K."/>
            <person name="Liebl W."/>
            <person name="Zverlov V."/>
        </authorList>
    </citation>
    <scope>NUCLEOTIDE SEQUENCE [LARGE SCALE GENOMIC DNA]</scope>
    <source>
        <strain evidence="2 3">MD1</strain>
    </source>
</reference>
<feature type="transmembrane region" description="Helical" evidence="1">
    <location>
        <begin position="225"/>
        <end position="247"/>
    </location>
</feature>
<dbReference type="AlphaFoldDB" id="A0A839JZN7"/>
<feature type="transmembrane region" description="Helical" evidence="1">
    <location>
        <begin position="254"/>
        <end position="276"/>
    </location>
</feature>